<keyword evidence="1" id="KW-1133">Transmembrane helix</keyword>
<organism evidence="2 3">
    <name type="scientific">Rhipicephalus sanguineus</name>
    <name type="common">Brown dog tick</name>
    <name type="synonym">Ixodes sanguineus</name>
    <dbReference type="NCBI Taxonomy" id="34632"/>
    <lineage>
        <taxon>Eukaryota</taxon>
        <taxon>Metazoa</taxon>
        <taxon>Ecdysozoa</taxon>
        <taxon>Arthropoda</taxon>
        <taxon>Chelicerata</taxon>
        <taxon>Arachnida</taxon>
        <taxon>Acari</taxon>
        <taxon>Parasitiformes</taxon>
        <taxon>Ixodida</taxon>
        <taxon>Ixodoidea</taxon>
        <taxon>Ixodidae</taxon>
        <taxon>Rhipicephalinae</taxon>
        <taxon>Rhipicephalus</taxon>
        <taxon>Rhipicephalus</taxon>
    </lineage>
</organism>
<protein>
    <submittedName>
        <fullName evidence="2">Uncharacterized protein</fullName>
    </submittedName>
</protein>
<name>A0A9D4PYH2_RHISA</name>
<keyword evidence="1" id="KW-0472">Membrane</keyword>
<dbReference type="AlphaFoldDB" id="A0A9D4PYH2"/>
<evidence type="ECO:0000313" key="2">
    <source>
        <dbReference type="EMBL" id="KAH7961086.1"/>
    </source>
</evidence>
<evidence type="ECO:0000313" key="3">
    <source>
        <dbReference type="Proteomes" id="UP000821837"/>
    </source>
</evidence>
<dbReference type="EMBL" id="JABSTV010001249">
    <property type="protein sequence ID" value="KAH7961086.1"/>
    <property type="molecule type" value="Genomic_DNA"/>
</dbReference>
<proteinExistence type="predicted"/>
<gene>
    <name evidence="2" type="ORF">HPB52_001891</name>
</gene>
<feature type="transmembrane region" description="Helical" evidence="1">
    <location>
        <begin position="121"/>
        <end position="150"/>
    </location>
</feature>
<accession>A0A9D4PYH2</accession>
<sequence>MGVLEDYDERAAARGKIRERDEVRSRVLAKERKKRTDVLGVRHSRVTGPECHALGRGPRVEATGFTWPLTSSASNVSLRQDATFVVSLPKPPLTSSKIPATLVTSHRPARSTPRLQPILRLYLLLPFYLLLRTLQLCFLRLLVLSGRLALFYMRRRCIR</sequence>
<reference evidence="2" key="1">
    <citation type="journal article" date="2020" name="Cell">
        <title>Large-Scale Comparative Analyses of Tick Genomes Elucidate Their Genetic Diversity and Vector Capacities.</title>
        <authorList>
            <consortium name="Tick Genome and Microbiome Consortium (TIGMIC)"/>
            <person name="Jia N."/>
            <person name="Wang J."/>
            <person name="Shi W."/>
            <person name="Du L."/>
            <person name="Sun Y."/>
            <person name="Zhan W."/>
            <person name="Jiang J.F."/>
            <person name="Wang Q."/>
            <person name="Zhang B."/>
            <person name="Ji P."/>
            <person name="Bell-Sakyi L."/>
            <person name="Cui X.M."/>
            <person name="Yuan T.T."/>
            <person name="Jiang B.G."/>
            <person name="Yang W.F."/>
            <person name="Lam T.T."/>
            <person name="Chang Q.C."/>
            <person name="Ding S.J."/>
            <person name="Wang X.J."/>
            <person name="Zhu J.G."/>
            <person name="Ruan X.D."/>
            <person name="Zhao L."/>
            <person name="Wei J.T."/>
            <person name="Ye R.Z."/>
            <person name="Que T.C."/>
            <person name="Du C.H."/>
            <person name="Zhou Y.H."/>
            <person name="Cheng J.X."/>
            <person name="Dai P.F."/>
            <person name="Guo W.B."/>
            <person name="Han X.H."/>
            <person name="Huang E.J."/>
            <person name="Li L.F."/>
            <person name="Wei W."/>
            <person name="Gao Y.C."/>
            <person name="Liu J.Z."/>
            <person name="Shao H.Z."/>
            <person name="Wang X."/>
            <person name="Wang C.C."/>
            <person name="Yang T.C."/>
            <person name="Huo Q.B."/>
            <person name="Li W."/>
            <person name="Chen H.Y."/>
            <person name="Chen S.E."/>
            <person name="Zhou L.G."/>
            <person name="Ni X.B."/>
            <person name="Tian J.H."/>
            <person name="Sheng Y."/>
            <person name="Liu T."/>
            <person name="Pan Y.S."/>
            <person name="Xia L.Y."/>
            <person name="Li J."/>
            <person name="Zhao F."/>
            <person name="Cao W.C."/>
        </authorList>
    </citation>
    <scope>NUCLEOTIDE SEQUENCE</scope>
    <source>
        <strain evidence="2">Rsan-2018</strain>
    </source>
</reference>
<dbReference type="Proteomes" id="UP000821837">
    <property type="component" value="Chromosome 3"/>
</dbReference>
<keyword evidence="3" id="KW-1185">Reference proteome</keyword>
<comment type="caution">
    <text evidence="2">The sequence shown here is derived from an EMBL/GenBank/DDBJ whole genome shotgun (WGS) entry which is preliminary data.</text>
</comment>
<evidence type="ECO:0000256" key="1">
    <source>
        <dbReference type="SAM" id="Phobius"/>
    </source>
</evidence>
<keyword evidence="1" id="KW-0812">Transmembrane</keyword>
<reference evidence="2" key="2">
    <citation type="submission" date="2021-09" db="EMBL/GenBank/DDBJ databases">
        <authorList>
            <person name="Jia N."/>
            <person name="Wang J."/>
            <person name="Shi W."/>
            <person name="Du L."/>
            <person name="Sun Y."/>
            <person name="Zhan W."/>
            <person name="Jiang J."/>
            <person name="Wang Q."/>
            <person name="Zhang B."/>
            <person name="Ji P."/>
            <person name="Sakyi L.B."/>
            <person name="Cui X."/>
            <person name="Yuan T."/>
            <person name="Jiang B."/>
            <person name="Yang W."/>
            <person name="Lam T.T.-Y."/>
            <person name="Chang Q."/>
            <person name="Ding S."/>
            <person name="Wang X."/>
            <person name="Zhu J."/>
            <person name="Ruan X."/>
            <person name="Zhao L."/>
            <person name="Wei J."/>
            <person name="Que T."/>
            <person name="Du C."/>
            <person name="Cheng J."/>
            <person name="Dai P."/>
            <person name="Han X."/>
            <person name="Huang E."/>
            <person name="Gao Y."/>
            <person name="Liu J."/>
            <person name="Shao H."/>
            <person name="Ye R."/>
            <person name="Li L."/>
            <person name="Wei W."/>
            <person name="Wang X."/>
            <person name="Wang C."/>
            <person name="Huo Q."/>
            <person name="Li W."/>
            <person name="Guo W."/>
            <person name="Chen H."/>
            <person name="Chen S."/>
            <person name="Zhou L."/>
            <person name="Zhou L."/>
            <person name="Ni X."/>
            <person name="Tian J."/>
            <person name="Zhou Y."/>
            <person name="Sheng Y."/>
            <person name="Liu T."/>
            <person name="Pan Y."/>
            <person name="Xia L."/>
            <person name="Li J."/>
            <person name="Zhao F."/>
            <person name="Cao W."/>
        </authorList>
    </citation>
    <scope>NUCLEOTIDE SEQUENCE</scope>
    <source>
        <strain evidence="2">Rsan-2018</strain>
        <tissue evidence="2">Larvae</tissue>
    </source>
</reference>